<name>A0ABS8DEE2_9FIRM</name>
<proteinExistence type="predicted"/>
<dbReference type="EMBL" id="JAJCIS010000002">
    <property type="protein sequence ID" value="MCB7386740.1"/>
    <property type="molecule type" value="Genomic_DNA"/>
</dbReference>
<keyword evidence="1" id="KW-0812">Transmembrane</keyword>
<evidence type="ECO:0000259" key="2">
    <source>
        <dbReference type="Pfam" id="PF02517"/>
    </source>
</evidence>
<gene>
    <name evidence="3" type="ORF">LIZ65_05520</name>
</gene>
<dbReference type="Pfam" id="PF02517">
    <property type="entry name" value="Rce1-like"/>
    <property type="match status" value="1"/>
</dbReference>
<feature type="domain" description="CAAX prenyl protease 2/Lysostaphin resistance protein A-like" evidence="2">
    <location>
        <begin position="8"/>
        <end position="59"/>
    </location>
</feature>
<dbReference type="GO" id="GO:0008237">
    <property type="term" value="F:metallopeptidase activity"/>
    <property type="evidence" value="ECO:0007669"/>
    <property type="project" value="UniProtKB-KW"/>
</dbReference>
<organism evidence="3 4">
    <name type="scientific">Bariatricus massiliensis</name>
    <dbReference type="NCBI Taxonomy" id="1745713"/>
    <lineage>
        <taxon>Bacteria</taxon>
        <taxon>Bacillati</taxon>
        <taxon>Bacillota</taxon>
        <taxon>Clostridia</taxon>
        <taxon>Lachnospirales</taxon>
        <taxon>Lachnospiraceae</taxon>
        <taxon>Bariatricus</taxon>
    </lineage>
</organism>
<comment type="caution">
    <text evidence="3">The sequence shown here is derived from an EMBL/GenBank/DDBJ whole genome shotgun (WGS) entry which is preliminary data.</text>
</comment>
<keyword evidence="1" id="KW-1133">Transmembrane helix</keyword>
<sequence length="83" mass="9805">MVCNFSSCVFFFNYVGEEILWRGYILPRQLNSNYGKYAILINALFHCSYHFVFGINMLMSFKDDLTDIEIENFVNEVDKTVQK</sequence>
<keyword evidence="3" id="KW-0378">Hydrolase</keyword>
<dbReference type="RefSeq" id="WP_227183360.1">
    <property type="nucleotide sequence ID" value="NZ_JAJCIQ010000002.1"/>
</dbReference>
<evidence type="ECO:0000256" key="1">
    <source>
        <dbReference type="SAM" id="Phobius"/>
    </source>
</evidence>
<keyword evidence="3" id="KW-0645">Protease</keyword>
<dbReference type="Proteomes" id="UP001299546">
    <property type="component" value="Unassembled WGS sequence"/>
</dbReference>
<keyword evidence="3" id="KW-0482">Metalloprotease</keyword>
<accession>A0ABS8DEE2</accession>
<protein>
    <submittedName>
        <fullName evidence="3">CPBP family intramembrane metalloprotease</fullName>
    </submittedName>
</protein>
<keyword evidence="4" id="KW-1185">Reference proteome</keyword>
<evidence type="ECO:0000313" key="4">
    <source>
        <dbReference type="Proteomes" id="UP001299546"/>
    </source>
</evidence>
<keyword evidence="1" id="KW-0472">Membrane</keyword>
<feature type="transmembrane region" description="Helical" evidence="1">
    <location>
        <begin position="37"/>
        <end position="58"/>
    </location>
</feature>
<reference evidence="3 4" key="1">
    <citation type="submission" date="2021-10" db="EMBL/GenBank/DDBJ databases">
        <title>Collection of gut derived symbiotic bacterial strains cultured from healthy donors.</title>
        <authorList>
            <person name="Lin H."/>
            <person name="Littmann E."/>
            <person name="Kohout C."/>
            <person name="Pamer E.G."/>
        </authorList>
    </citation>
    <scope>NUCLEOTIDE SEQUENCE [LARGE SCALE GENOMIC DNA]</scope>
    <source>
        <strain evidence="3 4">DFI.1.165</strain>
    </source>
</reference>
<evidence type="ECO:0000313" key="3">
    <source>
        <dbReference type="EMBL" id="MCB7386740.1"/>
    </source>
</evidence>
<dbReference type="InterPro" id="IPR003675">
    <property type="entry name" value="Rce1/LyrA-like_dom"/>
</dbReference>